<name>A0A1G8X7U7_9BACI</name>
<dbReference type="STRING" id="407036.SAMN05216243_1209"/>
<dbReference type="RefSeq" id="WP_093211956.1">
    <property type="nucleotide sequence ID" value="NZ_FNFL01000001.1"/>
</dbReference>
<dbReference type="Proteomes" id="UP000198694">
    <property type="component" value="Unassembled WGS sequence"/>
</dbReference>
<dbReference type="OrthoDB" id="11380at2"/>
<dbReference type="PANTHER" id="PTHR42951">
    <property type="entry name" value="METALLO-BETA-LACTAMASE DOMAIN-CONTAINING"/>
    <property type="match status" value="1"/>
</dbReference>
<evidence type="ECO:0000259" key="1">
    <source>
        <dbReference type="SMART" id="SM00849"/>
    </source>
</evidence>
<evidence type="ECO:0000313" key="3">
    <source>
        <dbReference type="Proteomes" id="UP000198694"/>
    </source>
</evidence>
<feature type="domain" description="Metallo-beta-lactamase" evidence="1">
    <location>
        <begin position="17"/>
        <end position="206"/>
    </location>
</feature>
<dbReference type="AlphaFoldDB" id="A0A1G8X7U7"/>
<proteinExistence type="predicted"/>
<dbReference type="SMART" id="SM00849">
    <property type="entry name" value="Lactamase_B"/>
    <property type="match status" value="1"/>
</dbReference>
<organism evidence="2 3">
    <name type="scientific">Sediminibacillus albus</name>
    <dbReference type="NCBI Taxonomy" id="407036"/>
    <lineage>
        <taxon>Bacteria</taxon>
        <taxon>Bacillati</taxon>
        <taxon>Bacillota</taxon>
        <taxon>Bacilli</taxon>
        <taxon>Bacillales</taxon>
        <taxon>Bacillaceae</taxon>
        <taxon>Sediminibacillus</taxon>
    </lineage>
</organism>
<reference evidence="2 3" key="1">
    <citation type="submission" date="2016-10" db="EMBL/GenBank/DDBJ databases">
        <authorList>
            <person name="de Groot N.N."/>
        </authorList>
    </citation>
    <scope>NUCLEOTIDE SEQUENCE [LARGE SCALE GENOMIC DNA]</scope>
    <source>
        <strain evidence="2 3">CGMCC 1.6502</strain>
    </source>
</reference>
<dbReference type="Pfam" id="PF00753">
    <property type="entry name" value="Lactamase_B"/>
    <property type="match status" value="1"/>
</dbReference>
<sequence length="303" mass="34259">MEFQTLKADACYCFHGPVNIGYIRQGERGMLIDAGIDASTMKRVLKMLKQDRLPITHLFITHAHSDHYGGASYLQKQADVHTIAPILETAILQHPILEPLYLFGGNDPLSELRNKFLEGAPVRVDQSIGEGSWEVDGFQFETIHLPGHSYFQLGLLFEGILYAGDSYFGESQLRKHKIPFMTDTKQAIESLEKLQNVKCEGAVPGHGGFEKDFQPTIKANLSYHQQLLDWLEKEITNEPAGITHEAIVARMCAHYQVSAPQLSQWLLFRTAVTAYLTALLRQRKVIGSVDEFRWVFKKNEDVS</sequence>
<accession>A0A1G8X7U7</accession>
<dbReference type="Gene3D" id="3.60.15.10">
    <property type="entry name" value="Ribonuclease Z/Hydroxyacylglutathione hydrolase-like"/>
    <property type="match status" value="1"/>
</dbReference>
<evidence type="ECO:0000313" key="2">
    <source>
        <dbReference type="EMBL" id="SDJ86521.1"/>
    </source>
</evidence>
<protein>
    <submittedName>
        <fullName evidence="2">Glyoxylase, beta-lactamase superfamily II</fullName>
    </submittedName>
</protein>
<keyword evidence="3" id="KW-1185">Reference proteome</keyword>
<dbReference type="EMBL" id="FNFL01000001">
    <property type="protein sequence ID" value="SDJ86521.1"/>
    <property type="molecule type" value="Genomic_DNA"/>
</dbReference>
<dbReference type="InterPro" id="IPR050855">
    <property type="entry name" value="NDM-1-like"/>
</dbReference>
<gene>
    <name evidence="2" type="ORF">SAMN05216243_1209</name>
</gene>
<dbReference type="InterPro" id="IPR036866">
    <property type="entry name" value="RibonucZ/Hydroxyglut_hydro"/>
</dbReference>
<dbReference type="InterPro" id="IPR001279">
    <property type="entry name" value="Metallo-B-lactamas"/>
</dbReference>
<dbReference type="SUPFAM" id="SSF56281">
    <property type="entry name" value="Metallo-hydrolase/oxidoreductase"/>
    <property type="match status" value="1"/>
</dbReference>
<dbReference type="PANTHER" id="PTHR42951:SF14">
    <property type="entry name" value="METALLO-BETA-LACTAMASE SUPERFAMILY PROTEIN"/>
    <property type="match status" value="1"/>
</dbReference>
<dbReference type="CDD" id="cd07743">
    <property type="entry name" value="metallo-hydrolase-like_MBL-fold"/>
    <property type="match status" value="1"/>
</dbReference>